<evidence type="ECO:0000256" key="4">
    <source>
        <dbReference type="SAM" id="SignalP"/>
    </source>
</evidence>
<comment type="caution">
    <text evidence="6">The sequence shown here is derived from an EMBL/GenBank/DDBJ whole genome shotgun (WGS) entry which is preliminary data.</text>
</comment>
<dbReference type="InterPro" id="IPR008972">
    <property type="entry name" value="Cupredoxin"/>
</dbReference>
<sequence>MQLIASCLDEKPPFFQSMRLTATLLIIAALVPTSIQQAPSAYPAANDTTGVVRRYYVAAEEVEWDYAPSGYDLFRNVSLADLETATWTVKSESSCLVFGLRVLGAKGGVTRPSLIAVSPPLPPSLYSLYPADHTIGTKYLKALYREYTDATFNTLAERPAWSGYLGPILRAEVGDKIEVNFWNRARYNFSMHPHGVLYTLDNEGALYEGSQTGSVVPPNGRYKYTWSVPERSGPGPADVDSIVWGYHSHVTDHKDLYAGLTGAIIIYKKGLLDTAQNKHKNFEEEFVLSFLVVDENESQYMSLNLERAGLPAEPSDRAAFEESNQKHAINGLLFANLRGLDTLAGDRVRFYLLGWGTEVDLHTAVFHGNTLLYDQHRVDAVGRTSPCQLPHRRHGSRQRRPLVDPLWRRESRRGRYECLLYRRWGGTNPGASEEDAESSRDREEGVMWG</sequence>
<evidence type="ECO:0000313" key="6">
    <source>
        <dbReference type="EMBL" id="RUS35000.1"/>
    </source>
</evidence>
<dbReference type="Proteomes" id="UP000274822">
    <property type="component" value="Unassembled WGS sequence"/>
</dbReference>
<dbReference type="PANTHER" id="PTHR11709">
    <property type="entry name" value="MULTI-COPPER OXIDASE"/>
    <property type="match status" value="1"/>
</dbReference>
<evidence type="ECO:0000256" key="1">
    <source>
        <dbReference type="ARBA" id="ARBA00010609"/>
    </source>
</evidence>
<dbReference type="InterPro" id="IPR011707">
    <property type="entry name" value="Cu-oxidase-like_N"/>
</dbReference>
<feature type="region of interest" description="Disordered" evidence="3">
    <location>
        <begin position="428"/>
        <end position="449"/>
    </location>
</feature>
<feature type="compositionally biased region" description="Basic and acidic residues" evidence="3">
    <location>
        <begin position="437"/>
        <end position="449"/>
    </location>
</feature>
<dbReference type="Pfam" id="PF07732">
    <property type="entry name" value="Cu-oxidase_3"/>
    <property type="match status" value="1"/>
</dbReference>
<dbReference type="Gene3D" id="2.60.40.420">
    <property type="entry name" value="Cupredoxins - blue copper proteins"/>
    <property type="match status" value="2"/>
</dbReference>
<dbReference type="SUPFAM" id="SSF49503">
    <property type="entry name" value="Cupredoxins"/>
    <property type="match status" value="2"/>
</dbReference>
<evidence type="ECO:0000313" key="7">
    <source>
        <dbReference type="Proteomes" id="UP000274822"/>
    </source>
</evidence>
<dbReference type="GO" id="GO:0005507">
    <property type="term" value="F:copper ion binding"/>
    <property type="evidence" value="ECO:0007669"/>
    <property type="project" value="InterPro"/>
</dbReference>
<gene>
    <name evidence="6" type="ORF">BC938DRAFT_477068</name>
</gene>
<dbReference type="AlphaFoldDB" id="A0A433QYY4"/>
<feature type="signal peptide" evidence="4">
    <location>
        <begin position="1"/>
        <end position="36"/>
    </location>
</feature>
<dbReference type="GO" id="GO:0005886">
    <property type="term" value="C:plasma membrane"/>
    <property type="evidence" value="ECO:0007669"/>
    <property type="project" value="TreeGrafter"/>
</dbReference>
<reference evidence="6 7" key="1">
    <citation type="journal article" date="2018" name="New Phytol.">
        <title>Phylogenomics of Endogonaceae and evolution of mycorrhizas within Mucoromycota.</title>
        <authorList>
            <person name="Chang Y."/>
            <person name="Desiro A."/>
            <person name="Na H."/>
            <person name="Sandor L."/>
            <person name="Lipzen A."/>
            <person name="Clum A."/>
            <person name="Barry K."/>
            <person name="Grigoriev I.V."/>
            <person name="Martin F.M."/>
            <person name="Stajich J.E."/>
            <person name="Smith M.E."/>
            <person name="Bonito G."/>
            <person name="Spatafora J.W."/>
        </authorList>
    </citation>
    <scope>NUCLEOTIDE SEQUENCE [LARGE SCALE GENOMIC DNA]</scope>
    <source>
        <strain evidence="6 7">AD002</strain>
    </source>
</reference>
<accession>A0A433QYY4</accession>
<dbReference type="InterPro" id="IPR045087">
    <property type="entry name" value="Cu-oxidase_fam"/>
</dbReference>
<keyword evidence="4" id="KW-0732">Signal</keyword>
<name>A0A433QYY4_9FUNG</name>
<feature type="chain" id="PRO_5019486260" evidence="4">
    <location>
        <begin position="37"/>
        <end position="449"/>
    </location>
</feature>
<feature type="domain" description="Plastocyanin-like" evidence="5">
    <location>
        <begin position="164"/>
        <end position="269"/>
    </location>
</feature>
<dbReference type="GO" id="GO:0006826">
    <property type="term" value="P:iron ion transport"/>
    <property type="evidence" value="ECO:0007669"/>
    <property type="project" value="TreeGrafter"/>
</dbReference>
<protein>
    <submittedName>
        <fullName evidence="6">Cupredoxin</fullName>
    </submittedName>
</protein>
<evidence type="ECO:0000256" key="2">
    <source>
        <dbReference type="ARBA" id="ARBA00023008"/>
    </source>
</evidence>
<proteinExistence type="inferred from homology"/>
<dbReference type="PANTHER" id="PTHR11709:SF504">
    <property type="entry name" value="PLASTOCYANIN-LIKE DOMAIN-CONTAINING PROTEIN"/>
    <property type="match status" value="1"/>
</dbReference>
<evidence type="ECO:0000256" key="3">
    <source>
        <dbReference type="SAM" id="MobiDB-lite"/>
    </source>
</evidence>
<evidence type="ECO:0000259" key="5">
    <source>
        <dbReference type="Pfam" id="PF07732"/>
    </source>
</evidence>
<organism evidence="6 7">
    <name type="scientific">Jimgerdemannia flammicorona</name>
    <dbReference type="NCBI Taxonomy" id="994334"/>
    <lineage>
        <taxon>Eukaryota</taxon>
        <taxon>Fungi</taxon>
        <taxon>Fungi incertae sedis</taxon>
        <taxon>Mucoromycota</taxon>
        <taxon>Mucoromycotina</taxon>
        <taxon>Endogonomycetes</taxon>
        <taxon>Endogonales</taxon>
        <taxon>Endogonaceae</taxon>
        <taxon>Jimgerdemannia</taxon>
    </lineage>
</organism>
<keyword evidence="7" id="KW-1185">Reference proteome</keyword>
<dbReference type="GO" id="GO:0016491">
    <property type="term" value="F:oxidoreductase activity"/>
    <property type="evidence" value="ECO:0007669"/>
    <property type="project" value="TreeGrafter"/>
</dbReference>
<keyword evidence="2" id="KW-0186">Copper</keyword>
<comment type="similarity">
    <text evidence="1">Belongs to the multicopper oxidase family.</text>
</comment>
<dbReference type="EMBL" id="RBNJ01000260">
    <property type="protein sequence ID" value="RUS35000.1"/>
    <property type="molecule type" value="Genomic_DNA"/>
</dbReference>